<organism evidence="3">
    <name type="scientific">Euperipatoides rowelli</name>
    <name type="common">Velvet worm</name>
    <dbReference type="NCBI Taxonomy" id="49087"/>
    <lineage>
        <taxon>Eukaryota</taxon>
        <taxon>Metazoa</taxon>
        <taxon>Ecdysozoa</taxon>
        <taxon>Onychophora</taxon>
        <taxon>Udeonychophora</taxon>
        <taxon>Euonychophora</taxon>
        <taxon>Peripatopsidae</taxon>
        <taxon>Euperipatoides</taxon>
    </lineage>
</organism>
<dbReference type="InterPro" id="IPR037221">
    <property type="entry name" value="H-type_lectin_dom_sf"/>
</dbReference>
<name>D9IX77_EUPRO</name>
<proteinExistence type="evidence at transcript level"/>
<dbReference type="GO" id="GO:0045335">
    <property type="term" value="C:phagocytic vesicle"/>
    <property type="evidence" value="ECO:0007669"/>
    <property type="project" value="TreeGrafter"/>
</dbReference>
<dbReference type="GO" id="GO:0098636">
    <property type="term" value="C:protein complex involved in cell adhesion"/>
    <property type="evidence" value="ECO:0007669"/>
    <property type="project" value="TreeGrafter"/>
</dbReference>
<dbReference type="GO" id="GO:0098609">
    <property type="term" value="P:cell-cell adhesion"/>
    <property type="evidence" value="ECO:0007669"/>
    <property type="project" value="TreeGrafter"/>
</dbReference>
<dbReference type="AlphaFoldDB" id="D9IX77"/>
<feature type="domain" description="H-type lectin" evidence="2">
    <location>
        <begin position="59"/>
        <end position="122"/>
    </location>
</feature>
<sequence>MYQIALCTVFLLIASTFFTIKSQGCPIEELNVKNEKCQMGQEGTGNCVGNCVGKTYTLPIKFKSEFTSIPQVIVALKTLDVDKNQNLRVYTNAESITTKGFNLIVKTWASTSLYTAQVSWMACPN</sequence>
<evidence type="ECO:0000313" key="3">
    <source>
        <dbReference type="EMBL" id="ADI48494.1"/>
    </source>
</evidence>
<dbReference type="Pfam" id="PF09458">
    <property type="entry name" value="H_lectin"/>
    <property type="match status" value="1"/>
</dbReference>
<dbReference type="GO" id="GO:0046871">
    <property type="term" value="F:N-acetylgalactosamine binding"/>
    <property type="evidence" value="ECO:0007669"/>
    <property type="project" value="TreeGrafter"/>
</dbReference>
<dbReference type="EMBL" id="HM217034">
    <property type="protein sequence ID" value="ADI48494.1"/>
    <property type="molecule type" value="mRNA"/>
</dbReference>
<dbReference type="Gene3D" id="2.60.40.2080">
    <property type="match status" value="1"/>
</dbReference>
<dbReference type="InterPro" id="IPR019019">
    <property type="entry name" value="H-type_lectin_domain"/>
</dbReference>
<reference evidence="3" key="1">
    <citation type="journal article" date="2010" name="Proc. R. Soc. B">
        <title>Harnessing disorder: onychophorans use highly unstructured proteins, not silks, for prey capture.</title>
        <authorList>
            <person name="Haritos V.S."/>
            <person name="Niranjane A."/>
            <person name="Weisman S."/>
            <person name="Trueman H.E."/>
            <person name="Sriskantha A."/>
            <person name="Sutherland T.D."/>
        </authorList>
    </citation>
    <scope>NUCLEOTIDE SEQUENCE</scope>
    <source>
        <strain evidence="3">Lec4</strain>
    </source>
</reference>
<feature type="chain" id="PRO_5003125594" evidence="1">
    <location>
        <begin position="25"/>
        <end position="125"/>
    </location>
</feature>
<dbReference type="GO" id="GO:0070492">
    <property type="term" value="F:oligosaccharide binding"/>
    <property type="evidence" value="ECO:0007669"/>
    <property type="project" value="TreeGrafter"/>
</dbReference>
<protein>
    <submittedName>
        <fullName evidence="3">Lectin</fullName>
    </submittedName>
</protein>
<dbReference type="SUPFAM" id="SSF141086">
    <property type="entry name" value="Agglutinin HPA-like"/>
    <property type="match status" value="1"/>
</dbReference>
<dbReference type="GO" id="GO:0030247">
    <property type="term" value="F:polysaccharide binding"/>
    <property type="evidence" value="ECO:0007669"/>
    <property type="project" value="TreeGrafter"/>
</dbReference>
<dbReference type="InterPro" id="IPR052487">
    <property type="entry name" value="Galactose-binding_lectin"/>
</dbReference>
<accession>D9IX77</accession>
<keyword evidence="1" id="KW-0732">Signal</keyword>
<evidence type="ECO:0000256" key="1">
    <source>
        <dbReference type="SAM" id="SignalP"/>
    </source>
</evidence>
<evidence type="ECO:0000259" key="2">
    <source>
        <dbReference type="Pfam" id="PF09458"/>
    </source>
</evidence>
<dbReference type="PANTHER" id="PTHR46938">
    <property type="entry name" value="DISCOIDIN-1 SUBUNIT A-RELATED-RELATED"/>
    <property type="match status" value="1"/>
</dbReference>
<dbReference type="GO" id="GO:0009986">
    <property type="term" value="C:cell surface"/>
    <property type="evidence" value="ECO:0007669"/>
    <property type="project" value="TreeGrafter"/>
</dbReference>
<feature type="signal peptide" evidence="1">
    <location>
        <begin position="1"/>
        <end position="24"/>
    </location>
</feature>